<feature type="transmembrane region" description="Helical" evidence="7">
    <location>
        <begin position="70"/>
        <end position="90"/>
    </location>
</feature>
<comment type="similarity">
    <text evidence="2">Belongs to the major facilitator superfamily.</text>
</comment>
<dbReference type="KEGG" id="taf:THA_1995"/>
<dbReference type="HOGENOM" id="CLU_055429_1_0_0"/>
<proteinExistence type="inferred from homology"/>
<dbReference type="EMBL" id="CP001185">
    <property type="protein sequence ID" value="ACJ76416.1"/>
    <property type="molecule type" value="Genomic_DNA"/>
</dbReference>
<dbReference type="GO" id="GO:0016020">
    <property type="term" value="C:membrane"/>
    <property type="evidence" value="ECO:0007669"/>
    <property type="project" value="TreeGrafter"/>
</dbReference>
<evidence type="ECO:0000313" key="10">
    <source>
        <dbReference type="Proteomes" id="UP000002453"/>
    </source>
</evidence>
<keyword evidence="5 7" id="KW-1133">Transmembrane helix</keyword>
<name>B7IEI9_THEAB</name>
<dbReference type="AlphaFoldDB" id="B7IEI9"/>
<dbReference type="RefSeq" id="WP_012580533.1">
    <property type="nucleotide sequence ID" value="NC_011653.1"/>
</dbReference>
<dbReference type="Gene3D" id="1.20.1250.20">
    <property type="entry name" value="MFS general substrate transporter like domains"/>
    <property type="match status" value="2"/>
</dbReference>
<dbReference type="Proteomes" id="UP000002453">
    <property type="component" value="Chromosome"/>
</dbReference>
<dbReference type="Pfam" id="PF07690">
    <property type="entry name" value="MFS_1"/>
    <property type="match status" value="1"/>
</dbReference>
<evidence type="ECO:0000256" key="4">
    <source>
        <dbReference type="ARBA" id="ARBA00022692"/>
    </source>
</evidence>
<dbReference type="PANTHER" id="PTHR23514:SF3">
    <property type="entry name" value="BYPASS OF STOP CODON PROTEIN 6"/>
    <property type="match status" value="1"/>
</dbReference>
<evidence type="ECO:0000259" key="8">
    <source>
        <dbReference type="PROSITE" id="PS50850"/>
    </source>
</evidence>
<dbReference type="InterPro" id="IPR011701">
    <property type="entry name" value="MFS"/>
</dbReference>
<feature type="transmembrane region" description="Helical" evidence="7">
    <location>
        <begin position="96"/>
        <end position="120"/>
    </location>
</feature>
<evidence type="ECO:0000313" key="9">
    <source>
        <dbReference type="EMBL" id="ACJ76416.1"/>
    </source>
</evidence>
<feature type="transmembrane region" description="Helical" evidence="7">
    <location>
        <begin position="132"/>
        <end position="151"/>
    </location>
</feature>
<dbReference type="InterPro" id="IPR051788">
    <property type="entry name" value="MFS_Transporter"/>
</dbReference>
<protein>
    <submittedName>
        <fullName evidence="9">Transporter, major facilitator family</fullName>
    </submittedName>
</protein>
<dbReference type="OrthoDB" id="44917at2"/>
<evidence type="ECO:0000256" key="1">
    <source>
        <dbReference type="ARBA" id="ARBA00004127"/>
    </source>
</evidence>
<organism evidence="9 10">
    <name type="scientific">Thermosipho africanus (strain TCF52B)</name>
    <dbReference type="NCBI Taxonomy" id="484019"/>
    <lineage>
        <taxon>Bacteria</taxon>
        <taxon>Thermotogati</taxon>
        <taxon>Thermotogota</taxon>
        <taxon>Thermotogae</taxon>
        <taxon>Thermotogales</taxon>
        <taxon>Fervidobacteriaceae</taxon>
        <taxon>Thermosipho</taxon>
    </lineage>
</organism>
<evidence type="ECO:0000256" key="3">
    <source>
        <dbReference type="ARBA" id="ARBA00022448"/>
    </source>
</evidence>
<accession>B7IEI9</accession>
<comment type="subcellular location">
    <subcellularLocation>
        <location evidence="1">Endomembrane system</location>
        <topology evidence="1">Multi-pass membrane protein</topology>
    </subcellularLocation>
</comment>
<evidence type="ECO:0000256" key="5">
    <source>
        <dbReference type="ARBA" id="ARBA00022989"/>
    </source>
</evidence>
<feature type="domain" description="Major facilitator superfamily (MFS) profile" evidence="8">
    <location>
        <begin position="6"/>
        <end position="383"/>
    </location>
</feature>
<dbReference type="InterPro" id="IPR020846">
    <property type="entry name" value="MFS_dom"/>
</dbReference>
<dbReference type="eggNOG" id="COG0738">
    <property type="taxonomic scope" value="Bacteria"/>
</dbReference>
<feature type="transmembrane region" description="Helical" evidence="7">
    <location>
        <begin position="157"/>
        <end position="179"/>
    </location>
</feature>
<feature type="transmembrane region" description="Helical" evidence="7">
    <location>
        <begin position="238"/>
        <end position="259"/>
    </location>
</feature>
<dbReference type="PANTHER" id="PTHR23514">
    <property type="entry name" value="BYPASS OF STOP CODON PROTEIN 6"/>
    <property type="match status" value="1"/>
</dbReference>
<feature type="transmembrane region" description="Helical" evidence="7">
    <location>
        <begin position="200"/>
        <end position="218"/>
    </location>
</feature>
<gene>
    <name evidence="9" type="ordered locus">THA_1995</name>
</gene>
<dbReference type="GO" id="GO:0012505">
    <property type="term" value="C:endomembrane system"/>
    <property type="evidence" value="ECO:0007669"/>
    <property type="project" value="UniProtKB-SubCell"/>
</dbReference>
<feature type="transmembrane region" description="Helical" evidence="7">
    <location>
        <begin position="271"/>
        <end position="291"/>
    </location>
</feature>
<keyword evidence="10" id="KW-1185">Reference proteome</keyword>
<evidence type="ECO:0000256" key="7">
    <source>
        <dbReference type="SAM" id="Phobius"/>
    </source>
</evidence>
<dbReference type="InterPro" id="IPR036259">
    <property type="entry name" value="MFS_trans_sf"/>
</dbReference>
<feature type="transmembrane region" description="Helical" evidence="7">
    <location>
        <begin position="328"/>
        <end position="348"/>
    </location>
</feature>
<dbReference type="PROSITE" id="PS50850">
    <property type="entry name" value="MFS"/>
    <property type="match status" value="1"/>
</dbReference>
<feature type="transmembrane region" description="Helical" evidence="7">
    <location>
        <begin position="7"/>
        <end position="28"/>
    </location>
</feature>
<evidence type="ECO:0000256" key="2">
    <source>
        <dbReference type="ARBA" id="ARBA00008335"/>
    </source>
</evidence>
<feature type="transmembrane region" description="Helical" evidence="7">
    <location>
        <begin position="40"/>
        <end position="63"/>
    </location>
</feature>
<feature type="transmembrane region" description="Helical" evidence="7">
    <location>
        <begin position="297"/>
        <end position="316"/>
    </location>
</feature>
<keyword evidence="3" id="KW-0813">Transport</keyword>
<dbReference type="SUPFAM" id="SSF103473">
    <property type="entry name" value="MFS general substrate transporter"/>
    <property type="match status" value="1"/>
</dbReference>
<keyword evidence="6 7" id="KW-0472">Membrane</keyword>
<dbReference type="GO" id="GO:0022857">
    <property type="term" value="F:transmembrane transporter activity"/>
    <property type="evidence" value="ECO:0007669"/>
    <property type="project" value="InterPro"/>
</dbReference>
<dbReference type="STRING" id="484019.THA_1995"/>
<evidence type="ECO:0000256" key="6">
    <source>
        <dbReference type="ARBA" id="ARBA00023136"/>
    </source>
</evidence>
<reference evidence="9 10" key="1">
    <citation type="journal article" date="2009" name="J. Bacteriol.">
        <title>The genome of Thermosipho africanus TCF52B: lateral genetic connections to the Firmicutes and Archaea.</title>
        <authorList>
            <person name="Nesboe C.L."/>
            <person name="Bapteste E."/>
            <person name="Curtis B."/>
            <person name="Dahle H."/>
            <person name="Lopez P."/>
            <person name="Macleod D."/>
            <person name="Dlutek M."/>
            <person name="Bowman S."/>
            <person name="Zhaxybayeva O."/>
            <person name="Birkeland N.-K."/>
            <person name="Doolittle W.F."/>
        </authorList>
    </citation>
    <scope>NUCLEOTIDE SEQUENCE [LARGE SCALE GENOMIC DNA]</scope>
    <source>
        <strain evidence="9 10">TCF52B</strain>
    </source>
</reference>
<sequence>MKEKLINLYGFLNFFTFGFVLVLIGPLIPVIEKGFSINHSLIGLSLSLGSVSFLIGSLVFGFLLEKFNTFNVVLTAGVIFSFGVFILFIMNSFTLFVFGNFMMNFGGAALEVSIPFLIGVSGTGKKAKKLNFLHSAFAIGAVISPIVSSFILRFTNLWRTTFAIGFITSLLPFIFLFLIKNTINEFHSEYVKEQISFKNLINFSLVILILALSLYVSYEMNFSSWISVFLHEVRSYSVSRSAIFPSFLWLGLFIGRLFFAKMPEKFGYKKWLLFVISFSLICSSLSVFLSINFFISSILIFFTGLFYATTYPTIQATIIEKYKSNKGIALSLASSITSLFSGGASYLIGLLGQYFGIFFGFLLILIFNILELMIIIIFKENQIFIEC</sequence>
<keyword evidence="4 7" id="KW-0812">Transmembrane</keyword>
<feature type="transmembrane region" description="Helical" evidence="7">
    <location>
        <begin position="354"/>
        <end position="378"/>
    </location>
</feature>